<dbReference type="EMBL" id="CM026429">
    <property type="protein sequence ID" value="KAG0564235.1"/>
    <property type="molecule type" value="Genomic_DNA"/>
</dbReference>
<feature type="compositionally biased region" description="Low complexity" evidence="1">
    <location>
        <begin position="94"/>
        <end position="105"/>
    </location>
</feature>
<organism evidence="2 3">
    <name type="scientific">Ceratodon purpureus</name>
    <name type="common">Fire moss</name>
    <name type="synonym">Dicranum purpureum</name>
    <dbReference type="NCBI Taxonomy" id="3225"/>
    <lineage>
        <taxon>Eukaryota</taxon>
        <taxon>Viridiplantae</taxon>
        <taxon>Streptophyta</taxon>
        <taxon>Embryophyta</taxon>
        <taxon>Bryophyta</taxon>
        <taxon>Bryophytina</taxon>
        <taxon>Bryopsida</taxon>
        <taxon>Dicranidae</taxon>
        <taxon>Pseudoditrichales</taxon>
        <taxon>Ditrichaceae</taxon>
        <taxon>Ceratodon</taxon>
    </lineage>
</organism>
<protein>
    <submittedName>
        <fullName evidence="2">Uncharacterized protein</fullName>
    </submittedName>
</protein>
<sequence>MEYEKSGISSEDVKRYAGIHKDPSTVTVMGSENLGNGVETGSTGERDMHSDATSEKHSPESPPPYNEGRREDSSLMVPDLKPTTENAYGGGLYGTDSTSSLTSSKESGHASDFQSAEGLESDMPDKAGIREPPSSGDRASDITGISYFQ</sequence>
<dbReference type="Proteomes" id="UP000822688">
    <property type="component" value="Chromosome 8"/>
</dbReference>
<feature type="compositionally biased region" description="Polar residues" evidence="1">
    <location>
        <begin position="24"/>
        <end position="43"/>
    </location>
</feature>
<dbReference type="AlphaFoldDB" id="A0A8T0H0I5"/>
<evidence type="ECO:0000313" key="3">
    <source>
        <dbReference type="Proteomes" id="UP000822688"/>
    </source>
</evidence>
<name>A0A8T0H0I5_CERPU</name>
<feature type="region of interest" description="Disordered" evidence="1">
    <location>
        <begin position="1"/>
        <end position="149"/>
    </location>
</feature>
<accession>A0A8T0H0I5</accession>
<proteinExistence type="predicted"/>
<feature type="compositionally biased region" description="Basic and acidic residues" evidence="1">
    <location>
        <begin position="44"/>
        <end position="59"/>
    </location>
</feature>
<evidence type="ECO:0000313" key="2">
    <source>
        <dbReference type="EMBL" id="KAG0564235.1"/>
    </source>
</evidence>
<evidence type="ECO:0000256" key="1">
    <source>
        <dbReference type="SAM" id="MobiDB-lite"/>
    </source>
</evidence>
<comment type="caution">
    <text evidence="2">The sequence shown here is derived from an EMBL/GenBank/DDBJ whole genome shotgun (WGS) entry which is preliminary data.</text>
</comment>
<reference evidence="2" key="1">
    <citation type="submission" date="2020-06" db="EMBL/GenBank/DDBJ databases">
        <title>WGS assembly of Ceratodon purpureus strain R40.</title>
        <authorList>
            <person name="Carey S.B."/>
            <person name="Jenkins J."/>
            <person name="Shu S."/>
            <person name="Lovell J.T."/>
            <person name="Sreedasyam A."/>
            <person name="Maumus F."/>
            <person name="Tiley G.P."/>
            <person name="Fernandez-Pozo N."/>
            <person name="Barry K."/>
            <person name="Chen C."/>
            <person name="Wang M."/>
            <person name="Lipzen A."/>
            <person name="Daum C."/>
            <person name="Saski C.A."/>
            <person name="Payton A.C."/>
            <person name="Mcbreen J.C."/>
            <person name="Conrad R.E."/>
            <person name="Kollar L.M."/>
            <person name="Olsson S."/>
            <person name="Huttunen S."/>
            <person name="Landis J.B."/>
            <person name="Wickett N.J."/>
            <person name="Johnson M.G."/>
            <person name="Rensing S.A."/>
            <person name="Grimwood J."/>
            <person name="Schmutz J."/>
            <person name="Mcdaniel S.F."/>
        </authorList>
    </citation>
    <scope>NUCLEOTIDE SEQUENCE</scope>
    <source>
        <strain evidence="2">R40</strain>
    </source>
</reference>
<feature type="compositionally biased region" description="Basic and acidic residues" evidence="1">
    <location>
        <begin position="11"/>
        <end position="23"/>
    </location>
</feature>
<gene>
    <name evidence="2" type="ORF">KC19_8G094500</name>
</gene>
<keyword evidence="3" id="KW-1185">Reference proteome</keyword>